<dbReference type="AlphaFoldDB" id="A0A5B7CKI1"/>
<reference evidence="2 3" key="1">
    <citation type="submission" date="2019-05" db="EMBL/GenBank/DDBJ databases">
        <title>Another draft genome of Portunus trituberculatus and its Hox gene families provides insights of decapod evolution.</title>
        <authorList>
            <person name="Jeong J.-H."/>
            <person name="Song I."/>
            <person name="Kim S."/>
            <person name="Choi T."/>
            <person name="Kim D."/>
            <person name="Ryu S."/>
            <person name="Kim W."/>
        </authorList>
    </citation>
    <scope>NUCLEOTIDE SEQUENCE [LARGE SCALE GENOMIC DNA]</scope>
    <source>
        <tissue evidence="2">Muscle</tissue>
    </source>
</reference>
<evidence type="ECO:0000256" key="1">
    <source>
        <dbReference type="SAM" id="MobiDB-lite"/>
    </source>
</evidence>
<name>A0A5B7CKI1_PORTR</name>
<dbReference type="Proteomes" id="UP000324222">
    <property type="component" value="Unassembled WGS sequence"/>
</dbReference>
<gene>
    <name evidence="2" type="ORF">E2C01_002413</name>
</gene>
<evidence type="ECO:0000313" key="3">
    <source>
        <dbReference type="Proteomes" id="UP000324222"/>
    </source>
</evidence>
<comment type="caution">
    <text evidence="2">The sequence shown here is derived from an EMBL/GenBank/DDBJ whole genome shotgun (WGS) entry which is preliminary data.</text>
</comment>
<dbReference type="EMBL" id="VSRR010000086">
    <property type="protein sequence ID" value="MPC09795.1"/>
    <property type="molecule type" value="Genomic_DNA"/>
</dbReference>
<feature type="region of interest" description="Disordered" evidence="1">
    <location>
        <begin position="68"/>
        <end position="115"/>
    </location>
</feature>
<protein>
    <submittedName>
        <fullName evidence="2">Uncharacterized protein</fullName>
    </submittedName>
</protein>
<sequence length="138" mass="15385">MSTDAARQDRDSGATTKLNVRVMPQPSRFFPQQGAQDASCVSCVASESRHEQSRNRVIKTLYWSHRQQLSAGGERQHQRVPNAVSSRGNQSLLFQSHRSHTNQGHSPRPRRGPAMHISKAKSASLCEIHEPYVVVDAT</sequence>
<feature type="region of interest" description="Disordered" evidence="1">
    <location>
        <begin position="1"/>
        <end position="21"/>
    </location>
</feature>
<organism evidence="2 3">
    <name type="scientific">Portunus trituberculatus</name>
    <name type="common">Swimming crab</name>
    <name type="synonym">Neptunus trituberculatus</name>
    <dbReference type="NCBI Taxonomy" id="210409"/>
    <lineage>
        <taxon>Eukaryota</taxon>
        <taxon>Metazoa</taxon>
        <taxon>Ecdysozoa</taxon>
        <taxon>Arthropoda</taxon>
        <taxon>Crustacea</taxon>
        <taxon>Multicrustacea</taxon>
        <taxon>Malacostraca</taxon>
        <taxon>Eumalacostraca</taxon>
        <taxon>Eucarida</taxon>
        <taxon>Decapoda</taxon>
        <taxon>Pleocyemata</taxon>
        <taxon>Brachyura</taxon>
        <taxon>Eubrachyura</taxon>
        <taxon>Portunoidea</taxon>
        <taxon>Portunidae</taxon>
        <taxon>Portuninae</taxon>
        <taxon>Portunus</taxon>
    </lineage>
</organism>
<feature type="compositionally biased region" description="Basic and acidic residues" evidence="1">
    <location>
        <begin position="1"/>
        <end position="12"/>
    </location>
</feature>
<feature type="compositionally biased region" description="Polar residues" evidence="1">
    <location>
        <begin position="83"/>
        <end position="105"/>
    </location>
</feature>
<keyword evidence="3" id="KW-1185">Reference proteome</keyword>
<proteinExistence type="predicted"/>
<evidence type="ECO:0000313" key="2">
    <source>
        <dbReference type="EMBL" id="MPC09795.1"/>
    </source>
</evidence>
<accession>A0A5B7CKI1</accession>